<dbReference type="PANTHER" id="PTHR30582:SF24">
    <property type="entry name" value="L,D-TRANSPEPTIDASE ERFK_SRFK-RELATED"/>
    <property type="match status" value="1"/>
</dbReference>
<evidence type="ECO:0000256" key="9">
    <source>
        <dbReference type="PROSITE-ProRule" id="PRU01373"/>
    </source>
</evidence>
<evidence type="ECO:0000256" key="3">
    <source>
        <dbReference type="ARBA" id="ARBA00022676"/>
    </source>
</evidence>
<dbReference type="PANTHER" id="PTHR30582">
    <property type="entry name" value="L,D-TRANSPEPTIDASE"/>
    <property type="match status" value="1"/>
</dbReference>
<dbReference type="GO" id="GO:0016757">
    <property type="term" value="F:glycosyltransferase activity"/>
    <property type="evidence" value="ECO:0007669"/>
    <property type="project" value="UniProtKB-KW"/>
</dbReference>
<keyword evidence="11" id="KW-1133">Transmembrane helix</keyword>
<gene>
    <name evidence="13" type="ORF">I8751_27285</name>
</gene>
<feature type="transmembrane region" description="Helical" evidence="11">
    <location>
        <begin position="12"/>
        <end position="31"/>
    </location>
</feature>
<name>A0A8J7HN82_9CYAN</name>
<keyword evidence="8 9" id="KW-0961">Cell wall biogenesis/degradation</keyword>
<dbReference type="GO" id="GO:0005576">
    <property type="term" value="C:extracellular region"/>
    <property type="evidence" value="ECO:0007669"/>
    <property type="project" value="TreeGrafter"/>
</dbReference>
<evidence type="ECO:0000259" key="12">
    <source>
        <dbReference type="PROSITE" id="PS52029"/>
    </source>
</evidence>
<dbReference type="InterPro" id="IPR050979">
    <property type="entry name" value="LD-transpeptidase"/>
</dbReference>
<dbReference type="AlphaFoldDB" id="A0A8J7HN82"/>
<feature type="region of interest" description="Disordered" evidence="10">
    <location>
        <begin position="44"/>
        <end position="95"/>
    </location>
</feature>
<sequence>MAMVRNESVARIVMFLCFGTAILSLAVHWRVSSTLAQFEKPTYATGTRPESFPGKFGGSLGQTALGASTPPGENTQEKLSQRTSTVTPDNTSGQVSQNVAEVTDVPKNTRLLAPKQKQKLNEENQPKFFLPQFFPQQKSSNRLGIMKTQVVVDLSDRRTYVYAGDIVIASYPIAIGKQGWETPTGSFEVRHKQHDPIWRHPITGKIFPAGTDSPLGDRWIGFWSDGRNEIGFHGTPDIHLLGTAISHGCLRMRNADVRLLYEQVKVGTLVTVRD</sequence>
<dbReference type="UniPathway" id="UPA00219"/>
<keyword evidence="14" id="KW-1185">Reference proteome</keyword>
<evidence type="ECO:0000313" key="13">
    <source>
        <dbReference type="EMBL" id="MBH8555978.1"/>
    </source>
</evidence>
<dbReference type="Proteomes" id="UP000599391">
    <property type="component" value="Unassembled WGS sequence"/>
</dbReference>
<dbReference type="SUPFAM" id="SSF141523">
    <property type="entry name" value="L,D-transpeptidase catalytic domain-like"/>
    <property type="match status" value="1"/>
</dbReference>
<evidence type="ECO:0000256" key="8">
    <source>
        <dbReference type="ARBA" id="ARBA00023316"/>
    </source>
</evidence>
<evidence type="ECO:0000256" key="1">
    <source>
        <dbReference type="ARBA" id="ARBA00004752"/>
    </source>
</evidence>
<keyword evidence="7 9" id="KW-0573">Peptidoglycan synthesis</keyword>
<evidence type="ECO:0000256" key="5">
    <source>
        <dbReference type="ARBA" id="ARBA00022801"/>
    </source>
</evidence>
<keyword evidence="6 9" id="KW-0133">Cell shape</keyword>
<evidence type="ECO:0000256" key="7">
    <source>
        <dbReference type="ARBA" id="ARBA00022984"/>
    </source>
</evidence>
<feature type="compositionally biased region" description="Polar residues" evidence="10">
    <location>
        <begin position="61"/>
        <end position="74"/>
    </location>
</feature>
<comment type="pathway">
    <text evidence="1 9">Cell wall biogenesis; peptidoglycan biosynthesis.</text>
</comment>
<evidence type="ECO:0000256" key="4">
    <source>
        <dbReference type="ARBA" id="ARBA00022679"/>
    </source>
</evidence>
<keyword evidence="3" id="KW-0328">Glycosyltransferase</keyword>
<evidence type="ECO:0000256" key="10">
    <source>
        <dbReference type="SAM" id="MobiDB-lite"/>
    </source>
</evidence>
<dbReference type="GO" id="GO:0018104">
    <property type="term" value="P:peptidoglycan-protein cross-linking"/>
    <property type="evidence" value="ECO:0007669"/>
    <property type="project" value="TreeGrafter"/>
</dbReference>
<proteinExistence type="inferred from homology"/>
<dbReference type="RefSeq" id="WP_214442180.1">
    <property type="nucleotide sequence ID" value="NZ_JAECZB010000102.1"/>
</dbReference>
<keyword evidence="5" id="KW-0378">Hydrolase</keyword>
<keyword evidence="11" id="KW-0812">Transmembrane</keyword>
<evidence type="ECO:0000313" key="14">
    <source>
        <dbReference type="Proteomes" id="UP000599391"/>
    </source>
</evidence>
<evidence type="ECO:0000256" key="2">
    <source>
        <dbReference type="ARBA" id="ARBA00005992"/>
    </source>
</evidence>
<dbReference type="CDD" id="cd16913">
    <property type="entry name" value="YkuD_like"/>
    <property type="match status" value="1"/>
</dbReference>
<keyword evidence="4" id="KW-0808">Transferase</keyword>
<feature type="active site" description="Proton donor/acceptor" evidence="9">
    <location>
        <position position="233"/>
    </location>
</feature>
<evidence type="ECO:0000256" key="6">
    <source>
        <dbReference type="ARBA" id="ARBA00022960"/>
    </source>
</evidence>
<dbReference type="EMBL" id="JAECZB010000102">
    <property type="protein sequence ID" value="MBH8555978.1"/>
    <property type="molecule type" value="Genomic_DNA"/>
</dbReference>
<comment type="caution">
    <text evidence="13">The sequence shown here is derived from an EMBL/GenBank/DDBJ whole genome shotgun (WGS) entry which is preliminary data.</text>
</comment>
<comment type="similarity">
    <text evidence="2">Belongs to the YkuD family.</text>
</comment>
<protein>
    <submittedName>
        <fullName evidence="13">L,D-transpeptidase</fullName>
    </submittedName>
</protein>
<dbReference type="InterPro" id="IPR038063">
    <property type="entry name" value="Transpep_catalytic_dom"/>
</dbReference>
<dbReference type="PROSITE" id="PS52029">
    <property type="entry name" value="LD_TPASE"/>
    <property type="match status" value="1"/>
</dbReference>
<dbReference type="GO" id="GO:0071972">
    <property type="term" value="F:peptidoglycan L,D-transpeptidase activity"/>
    <property type="evidence" value="ECO:0007669"/>
    <property type="project" value="TreeGrafter"/>
</dbReference>
<feature type="domain" description="L,D-TPase catalytic" evidence="12">
    <location>
        <begin position="148"/>
        <end position="273"/>
    </location>
</feature>
<dbReference type="GO" id="GO:0071555">
    <property type="term" value="P:cell wall organization"/>
    <property type="evidence" value="ECO:0007669"/>
    <property type="project" value="UniProtKB-UniRule"/>
</dbReference>
<reference evidence="13 14" key="1">
    <citation type="journal article" date="2021" name="Int. J. Syst. Evol. Microbiol.">
        <title>Amazonocrinis nigriterrae gen. nov., sp. nov., Atlanticothrix silvestris gen. nov., sp. nov. and Dendronalium phyllosphericum gen. nov., sp. nov., nostocacean cyanobacteria from Brazilian environments.</title>
        <authorList>
            <person name="Alvarenga D.O."/>
            <person name="Andreote A.P.D."/>
            <person name="Branco L.H.Z."/>
            <person name="Delbaje E."/>
            <person name="Cruz R.B."/>
            <person name="Varani A.M."/>
            <person name="Fiore M.F."/>
        </authorList>
    </citation>
    <scope>NUCLEOTIDE SEQUENCE [LARGE SCALE GENOMIC DNA]</scope>
    <source>
        <strain evidence="13 14">CENA357</strain>
    </source>
</reference>
<evidence type="ECO:0000256" key="11">
    <source>
        <dbReference type="SAM" id="Phobius"/>
    </source>
</evidence>
<accession>A0A8J7HN82</accession>
<dbReference type="Pfam" id="PF03734">
    <property type="entry name" value="YkuD"/>
    <property type="match status" value="1"/>
</dbReference>
<keyword evidence="11" id="KW-0472">Membrane</keyword>
<organism evidence="13 14">
    <name type="scientific">Atlanticothrix silvestris CENA357</name>
    <dbReference type="NCBI Taxonomy" id="1725252"/>
    <lineage>
        <taxon>Bacteria</taxon>
        <taxon>Bacillati</taxon>
        <taxon>Cyanobacteriota</taxon>
        <taxon>Cyanophyceae</taxon>
        <taxon>Nostocales</taxon>
        <taxon>Nodulariaceae</taxon>
        <taxon>Atlanticothrix</taxon>
        <taxon>Atlanticothrix silvestris</taxon>
    </lineage>
</organism>
<feature type="compositionally biased region" description="Polar residues" evidence="10">
    <location>
        <begin position="81"/>
        <end position="95"/>
    </location>
</feature>
<dbReference type="InterPro" id="IPR005490">
    <property type="entry name" value="LD_TPept_cat_dom"/>
</dbReference>
<dbReference type="Gene3D" id="2.40.440.10">
    <property type="entry name" value="L,D-transpeptidase catalytic domain-like"/>
    <property type="match status" value="1"/>
</dbReference>
<dbReference type="GO" id="GO:0008360">
    <property type="term" value="P:regulation of cell shape"/>
    <property type="evidence" value="ECO:0007669"/>
    <property type="project" value="UniProtKB-UniRule"/>
</dbReference>
<feature type="active site" description="Nucleophile" evidence="9">
    <location>
        <position position="249"/>
    </location>
</feature>